<keyword evidence="2" id="KW-1185">Reference proteome</keyword>
<dbReference type="EMBL" id="JH651381">
    <property type="protein sequence ID" value="EIJ37050.1"/>
    <property type="molecule type" value="Genomic_DNA"/>
</dbReference>
<organism evidence="1 2">
    <name type="scientific">Thiothrix nivea (strain ATCC 35100 / DSM 5205 / JP2)</name>
    <dbReference type="NCBI Taxonomy" id="870187"/>
    <lineage>
        <taxon>Bacteria</taxon>
        <taxon>Pseudomonadati</taxon>
        <taxon>Pseudomonadota</taxon>
        <taxon>Gammaproteobacteria</taxon>
        <taxon>Thiotrichales</taxon>
        <taxon>Thiotrichaceae</taxon>
        <taxon>Thiothrix</taxon>
    </lineage>
</organism>
<sequence>MSTLILKDLAENVELDASAMASVRGGLNAAIGNSQSANQGGLGGFGGMGGFGLVALNTPINVPTTVLTEVNPNIEINLGLSNLIGSAQNQLKG</sequence>
<name>A0A656HNV8_THINJ</name>
<protein>
    <submittedName>
        <fullName evidence="1">Uncharacterized protein</fullName>
    </submittedName>
</protein>
<proteinExistence type="predicted"/>
<reference evidence="2" key="1">
    <citation type="journal article" date="2011" name="Stand. Genomic Sci.">
        <title>Genome sequence of the filamentous, gliding Thiothrix nivea neotype strain (JP2(T)).</title>
        <authorList>
            <person name="Lapidus A."/>
            <person name="Nolan M."/>
            <person name="Lucas S."/>
            <person name="Glavina Del Rio T."/>
            <person name="Tice H."/>
            <person name="Cheng J.F."/>
            <person name="Tapia R."/>
            <person name="Han C."/>
            <person name="Goodwin L."/>
            <person name="Pitluck S."/>
            <person name="Liolios K."/>
            <person name="Pagani I."/>
            <person name="Ivanova N."/>
            <person name="Huntemann M."/>
            <person name="Mavromatis K."/>
            <person name="Mikhailova N."/>
            <person name="Pati A."/>
            <person name="Chen A."/>
            <person name="Palaniappan K."/>
            <person name="Land M."/>
            <person name="Brambilla E.M."/>
            <person name="Rohde M."/>
            <person name="Abt B."/>
            <person name="Verbarg S."/>
            <person name="Goker M."/>
            <person name="Bristow J."/>
            <person name="Eisen J.A."/>
            <person name="Markowitz V."/>
            <person name="Hugenholtz P."/>
            <person name="Kyrpides N.C."/>
            <person name="Klenk H.P."/>
            <person name="Woyke T."/>
        </authorList>
    </citation>
    <scope>NUCLEOTIDE SEQUENCE [LARGE SCALE GENOMIC DNA]</scope>
    <source>
        <strain evidence="2">ATCC 35100 / DSM 5205 / JP2</strain>
    </source>
</reference>
<dbReference type="RefSeq" id="WP_002706513.1">
    <property type="nucleotide sequence ID" value="NZ_JH651381.1"/>
</dbReference>
<dbReference type="Proteomes" id="UP000005317">
    <property type="component" value="Unassembled WGS sequence"/>
</dbReference>
<dbReference type="AlphaFoldDB" id="A0A656HNV8"/>
<accession>A0A656HNV8</accession>
<evidence type="ECO:0000313" key="1">
    <source>
        <dbReference type="EMBL" id="EIJ37050.1"/>
    </source>
</evidence>
<gene>
    <name evidence="1" type="ORF">Thini_0037</name>
</gene>
<evidence type="ECO:0000313" key="2">
    <source>
        <dbReference type="Proteomes" id="UP000005317"/>
    </source>
</evidence>